<dbReference type="EMBL" id="GG692395">
    <property type="protein sequence ID" value="EER35997.1"/>
    <property type="molecule type" value="Genomic_DNA"/>
</dbReference>
<evidence type="ECO:0000313" key="9">
    <source>
        <dbReference type="EMBL" id="EER35997.1"/>
    </source>
</evidence>
<dbReference type="eggNOG" id="KOG1161">
    <property type="taxonomic scope" value="Eukaryota"/>
</dbReference>
<feature type="compositionally biased region" description="Acidic residues" evidence="6">
    <location>
        <begin position="248"/>
        <end position="260"/>
    </location>
</feature>
<dbReference type="GO" id="GO:0000329">
    <property type="term" value="C:fungal-type vacuole membrane"/>
    <property type="evidence" value="ECO:0007669"/>
    <property type="project" value="TreeGrafter"/>
</dbReference>
<dbReference type="InterPro" id="IPR004331">
    <property type="entry name" value="SPX_dom"/>
</dbReference>
<reference evidence="9 10" key="1">
    <citation type="journal article" date="2009" name="Nature">
        <title>Evolution of pathogenicity and sexual reproduction in eight Candida genomes.</title>
        <authorList>
            <person name="Butler G."/>
            <person name="Rasmussen M.D."/>
            <person name="Lin M.F."/>
            <person name="Santos M.A."/>
            <person name="Sakthikumar S."/>
            <person name="Munro C.A."/>
            <person name="Rheinbay E."/>
            <person name="Grabherr M."/>
            <person name="Forche A."/>
            <person name="Reedy J.L."/>
            <person name="Agrafioti I."/>
            <person name="Arnaud M.B."/>
            <person name="Bates S."/>
            <person name="Brown A.J."/>
            <person name="Brunke S."/>
            <person name="Costanzo M.C."/>
            <person name="Fitzpatrick D.A."/>
            <person name="de Groot P.W."/>
            <person name="Harris D."/>
            <person name="Hoyer L.L."/>
            <person name="Hube B."/>
            <person name="Klis F.M."/>
            <person name="Kodira C."/>
            <person name="Lennard N."/>
            <person name="Logue M.E."/>
            <person name="Martin R."/>
            <person name="Neiman A.M."/>
            <person name="Nikolaou E."/>
            <person name="Quail M.A."/>
            <person name="Quinn J."/>
            <person name="Santos M.C."/>
            <person name="Schmitzberger F.F."/>
            <person name="Sherlock G."/>
            <person name="Shah P."/>
            <person name="Silverstein K.A."/>
            <person name="Skrzypek M.S."/>
            <person name="Soll D."/>
            <person name="Staggs R."/>
            <person name="Stansfield I."/>
            <person name="Stumpf M.P."/>
            <person name="Sudbery P.E."/>
            <person name="Srikantha T."/>
            <person name="Zeng Q."/>
            <person name="Berman J."/>
            <person name="Berriman M."/>
            <person name="Heitman J."/>
            <person name="Gow N.A."/>
            <person name="Lorenz M.C."/>
            <person name="Birren B.W."/>
            <person name="Kellis M."/>
            <person name="Cuomo C.A."/>
        </authorList>
    </citation>
    <scope>NUCLEOTIDE SEQUENCE [LARGE SCALE GENOMIC DNA]</scope>
    <source>
        <strain evidence="10">ATCC MYA-3404 / T1</strain>
    </source>
</reference>
<sequence length="811" mass="94609">MSQQPTESNQPKQPEEAKESMFFQQKMDIFKMDYNEEWSKNFLDYSHLKKLLKEGVISNAWTSKDEQTFVTALDENLEKVFNFVEQKFQEINEQLDILQNETTNPDASFNPEEFAKKLDRLLSEAEELEKFQRLNFTGFLKITKKHDRIHPEYSVKPLLNVRLKSLPFHSEDFSPLLYKVGALYQFFRDNYQVDASFNSLSKMSSLQETNNEFQSFKFWIHPDNLVEVKANILRHLPVLIYNSKNNGDDDDDDDDDDDEEGGHKHITGDQTINAIYFDNDHLDLYNNKLTKLNNSSTLRIRWVGKLDDKPKITMERKSFDSNSNFFVDEKIELRKKYINQFVIQHEIPKKLIKLNDEKSVEKLLDFIKENHLQPVLRTTYNRTAFQIPGDDRIRITIDSNLTFIREDAFDSQLPIRDPKQWHRLDLDNSKTPQNFLRKGEFVKFPFSSMEIKIKKSSAKNFKKLQWVNELINSSYLVKEIPNFSKFIHGVAALFLEDEKLDNIPMWFNELEGDIVNDLPKLPQKVNSEGITELSNDENLSKFKSMILNNKKSNFQPRSASFSGSLLYSKGDNPAMDDAKRFETIEEAIDSNKSAPTQQDDQAPPSGVTDDQSSDFDEDEEDEDEGPSRKSNPLVRLINFPNQFSKLADVDSEDEEIELPAGVTKPDQWIKNMGPIKIEPKVWLANERTFNRWLHVTTLFSSLTFIIYSSTKDSNFEMLSTNLAYFYFALTLFSGVWAYYIFMERRKIILERSDKHLDNSIGPLIVAFGLLVALIINFVFGWKNLDLKANEEFYKNNPMHKTVHEFVINLVN</sequence>
<dbReference type="RefSeq" id="XP_002545955.1">
    <property type="nucleotide sequence ID" value="XM_002545909.1"/>
</dbReference>
<dbReference type="InterPro" id="IPR042267">
    <property type="entry name" value="VTC_sf"/>
</dbReference>
<name>C5M3U7_CANTT</name>
<evidence type="ECO:0000256" key="7">
    <source>
        <dbReference type="SAM" id="Phobius"/>
    </source>
</evidence>
<protein>
    <recommendedName>
        <fullName evidence="8">SPX domain-containing protein</fullName>
    </recommendedName>
</protein>
<dbReference type="PANTHER" id="PTHR46140">
    <property type="entry name" value="VACUOLAR TRANSPORTER CHAPERONE 1-RELATED"/>
    <property type="match status" value="1"/>
</dbReference>
<keyword evidence="4 7" id="KW-1133">Transmembrane helix</keyword>
<dbReference type="GO" id="GO:0033254">
    <property type="term" value="C:vacuolar transporter chaperone complex"/>
    <property type="evidence" value="ECO:0007669"/>
    <property type="project" value="UniProtKB-ARBA"/>
</dbReference>
<evidence type="ECO:0000259" key="8">
    <source>
        <dbReference type="PROSITE" id="PS51382"/>
    </source>
</evidence>
<dbReference type="KEGG" id="ctp:CTRG_00736"/>
<evidence type="ECO:0000256" key="6">
    <source>
        <dbReference type="SAM" id="MobiDB-lite"/>
    </source>
</evidence>
<dbReference type="Pfam" id="PF09359">
    <property type="entry name" value="VTC"/>
    <property type="match status" value="1"/>
</dbReference>
<feature type="compositionally biased region" description="Polar residues" evidence="6">
    <location>
        <begin position="590"/>
        <end position="600"/>
    </location>
</feature>
<keyword evidence="5 7" id="KW-0472">Membrane</keyword>
<dbReference type="CDD" id="cd14480">
    <property type="entry name" value="SPX_VTC2_like"/>
    <property type="match status" value="1"/>
</dbReference>
<evidence type="ECO:0000256" key="5">
    <source>
        <dbReference type="ARBA" id="ARBA00023136"/>
    </source>
</evidence>
<feature type="region of interest" description="Disordered" evidence="6">
    <location>
        <begin position="244"/>
        <end position="266"/>
    </location>
</feature>
<evidence type="ECO:0000256" key="2">
    <source>
        <dbReference type="ARBA" id="ARBA00022554"/>
    </source>
</evidence>
<feature type="transmembrane region" description="Helical" evidence="7">
    <location>
        <begin position="722"/>
        <end position="741"/>
    </location>
</feature>
<feature type="compositionally biased region" description="Acidic residues" evidence="6">
    <location>
        <begin position="611"/>
        <end position="624"/>
    </location>
</feature>
<organism evidence="9 10">
    <name type="scientific">Candida tropicalis (strain ATCC MYA-3404 / T1)</name>
    <name type="common">Yeast</name>
    <dbReference type="NCBI Taxonomy" id="294747"/>
    <lineage>
        <taxon>Eukaryota</taxon>
        <taxon>Fungi</taxon>
        <taxon>Dikarya</taxon>
        <taxon>Ascomycota</taxon>
        <taxon>Saccharomycotina</taxon>
        <taxon>Pichiomycetes</taxon>
        <taxon>Debaryomycetaceae</taxon>
        <taxon>Candida/Lodderomyces clade</taxon>
        <taxon>Candida</taxon>
    </lineage>
</organism>
<dbReference type="GeneID" id="8300570"/>
<dbReference type="InterPro" id="IPR003807">
    <property type="entry name" value="DUF202"/>
</dbReference>
<dbReference type="PROSITE" id="PS51382">
    <property type="entry name" value="SPX"/>
    <property type="match status" value="1"/>
</dbReference>
<dbReference type="HOGENOM" id="CLU_009308_2_0_1"/>
<keyword evidence="3 7" id="KW-0812">Transmembrane</keyword>
<evidence type="ECO:0000313" key="10">
    <source>
        <dbReference type="Proteomes" id="UP000002037"/>
    </source>
</evidence>
<feature type="transmembrane region" description="Helical" evidence="7">
    <location>
        <begin position="762"/>
        <end position="781"/>
    </location>
</feature>
<proteinExistence type="predicted"/>
<dbReference type="eggNOG" id="KOG4580">
    <property type="taxonomic scope" value="Eukaryota"/>
</dbReference>
<dbReference type="OrthoDB" id="6493944at2759"/>
<comment type="subcellular location">
    <subcellularLocation>
        <location evidence="1">Vacuole membrane</location>
        <topology evidence="1">Multi-pass membrane protein</topology>
    </subcellularLocation>
</comment>
<dbReference type="Gene3D" id="3.20.100.30">
    <property type="entry name" value="VTC, catalytic tunnel domain"/>
    <property type="match status" value="1"/>
</dbReference>
<evidence type="ECO:0000256" key="1">
    <source>
        <dbReference type="ARBA" id="ARBA00004128"/>
    </source>
</evidence>
<dbReference type="GO" id="GO:0006799">
    <property type="term" value="P:polyphosphate biosynthetic process"/>
    <property type="evidence" value="ECO:0007669"/>
    <property type="project" value="UniProtKB-ARBA"/>
</dbReference>
<feature type="region of interest" description="Disordered" evidence="6">
    <location>
        <begin position="588"/>
        <end position="632"/>
    </location>
</feature>
<evidence type="ECO:0000256" key="4">
    <source>
        <dbReference type="ARBA" id="ARBA00022989"/>
    </source>
</evidence>
<dbReference type="InterPro" id="IPR051572">
    <property type="entry name" value="VTC_Complex_Subunit"/>
</dbReference>
<dbReference type="InterPro" id="IPR018966">
    <property type="entry name" value="VTC_domain"/>
</dbReference>
<accession>C5M3U7</accession>
<dbReference type="STRING" id="294747.C5M3U7"/>
<dbReference type="VEuPathDB" id="FungiDB:CTRG_00736"/>
<keyword evidence="2" id="KW-0926">Vacuole</keyword>
<dbReference type="PANTHER" id="PTHR46140:SF2">
    <property type="entry name" value="VACUOLAR TRANSPORTER CHAPERONE 3 COMPLEX SUBUNIT 3-RELATED"/>
    <property type="match status" value="1"/>
</dbReference>
<gene>
    <name evidence="9" type="ORF">CTRG_00736</name>
</gene>
<feature type="transmembrane region" description="Helical" evidence="7">
    <location>
        <begin position="692"/>
        <end position="710"/>
    </location>
</feature>
<keyword evidence="10" id="KW-1185">Reference proteome</keyword>
<evidence type="ECO:0000256" key="3">
    <source>
        <dbReference type="ARBA" id="ARBA00022692"/>
    </source>
</evidence>
<dbReference type="AlphaFoldDB" id="C5M3U7"/>
<dbReference type="Proteomes" id="UP000002037">
    <property type="component" value="Unassembled WGS sequence"/>
</dbReference>
<feature type="domain" description="SPX" evidence="8">
    <location>
        <begin position="17"/>
        <end position="160"/>
    </location>
</feature>
<dbReference type="Pfam" id="PF02656">
    <property type="entry name" value="DUF202"/>
    <property type="match status" value="1"/>
</dbReference>